<evidence type="ECO:0000259" key="13">
    <source>
        <dbReference type="PROSITE" id="PS50903"/>
    </source>
</evidence>
<evidence type="ECO:0000256" key="3">
    <source>
        <dbReference type="ARBA" id="ARBA00002792"/>
    </source>
</evidence>
<dbReference type="InterPro" id="IPR018527">
    <property type="entry name" value="Rubredoxin_Fe_BS"/>
</dbReference>
<comment type="similarity">
    <text evidence="6">Belongs to the FAD-dependent oxidoreductase family.</text>
</comment>
<evidence type="ECO:0000256" key="6">
    <source>
        <dbReference type="ARBA" id="ARBA00006442"/>
    </source>
</evidence>
<dbReference type="InterPro" id="IPR024935">
    <property type="entry name" value="Rubredoxin_dom"/>
</dbReference>
<evidence type="ECO:0000313" key="15">
    <source>
        <dbReference type="Proteomes" id="UP000075360"/>
    </source>
</evidence>
<organism evidence="14 15">
    <name type="scientific">Acetobacter senegalensis</name>
    <dbReference type="NCBI Taxonomy" id="446692"/>
    <lineage>
        <taxon>Bacteria</taxon>
        <taxon>Pseudomonadati</taxon>
        <taxon>Pseudomonadota</taxon>
        <taxon>Alphaproteobacteria</taxon>
        <taxon>Acetobacterales</taxon>
        <taxon>Acetobacteraceae</taxon>
        <taxon>Acetobacter</taxon>
    </lineage>
</organism>
<evidence type="ECO:0000313" key="14">
    <source>
        <dbReference type="EMBL" id="KXV56789.1"/>
    </source>
</evidence>
<evidence type="ECO:0000256" key="10">
    <source>
        <dbReference type="ARBA" id="ARBA00022827"/>
    </source>
</evidence>
<evidence type="ECO:0000256" key="5">
    <source>
        <dbReference type="ARBA" id="ARBA00005337"/>
    </source>
</evidence>
<comment type="pathway">
    <text evidence="4">Hydrocarbon metabolism; alkane degradation.</text>
</comment>
<dbReference type="Gene3D" id="3.50.50.60">
    <property type="entry name" value="FAD/NAD(P)-binding domain"/>
    <property type="match status" value="2"/>
</dbReference>
<keyword evidence="11" id="KW-0249">Electron transport</keyword>
<dbReference type="SUPFAM" id="SSF51905">
    <property type="entry name" value="FAD/NAD(P)-binding domain"/>
    <property type="match status" value="1"/>
</dbReference>
<dbReference type="FunFam" id="2.20.28.10:FF:000001">
    <property type="entry name" value="Rubredoxin"/>
    <property type="match status" value="1"/>
</dbReference>
<dbReference type="InterPro" id="IPR024934">
    <property type="entry name" value="Rubredoxin-like_dom"/>
</dbReference>
<evidence type="ECO:0000256" key="9">
    <source>
        <dbReference type="ARBA" id="ARBA00022723"/>
    </source>
</evidence>
<dbReference type="InterPro" id="IPR036188">
    <property type="entry name" value="FAD/NAD-bd_sf"/>
</dbReference>
<dbReference type="InterPro" id="IPR050260">
    <property type="entry name" value="FAD-bd_OxRdtase"/>
</dbReference>
<evidence type="ECO:0000256" key="2">
    <source>
        <dbReference type="ARBA" id="ARBA00001974"/>
    </source>
</evidence>
<keyword evidence="7" id="KW-0813">Transport</keyword>
<accession>A0A149TUM1</accession>
<dbReference type="PANTHER" id="PTHR43429">
    <property type="entry name" value="PYRIDINE NUCLEOTIDE-DISULFIDE OXIDOREDUCTASE DOMAIN-CONTAINING"/>
    <property type="match status" value="1"/>
</dbReference>
<dbReference type="PATRIC" id="fig|446692.4.peg.1557"/>
<dbReference type="EMBL" id="LHZU01000147">
    <property type="protein sequence ID" value="KXV56789.1"/>
    <property type="molecule type" value="Genomic_DNA"/>
</dbReference>
<dbReference type="InterPro" id="IPR023753">
    <property type="entry name" value="FAD/NAD-binding_dom"/>
</dbReference>
<keyword evidence="10" id="KW-0274">FAD</keyword>
<dbReference type="Proteomes" id="UP000075360">
    <property type="component" value="Unassembled WGS sequence"/>
</dbReference>
<proteinExistence type="inferred from homology"/>
<dbReference type="RefSeq" id="WP_061472647.1">
    <property type="nucleotide sequence ID" value="NZ_LHZU01000147.1"/>
</dbReference>
<evidence type="ECO:0000256" key="8">
    <source>
        <dbReference type="ARBA" id="ARBA00022630"/>
    </source>
</evidence>
<dbReference type="PANTHER" id="PTHR43429:SF3">
    <property type="entry name" value="NITRITE REDUCTASE [NAD(P)H]"/>
    <property type="match status" value="1"/>
</dbReference>
<evidence type="ECO:0000256" key="4">
    <source>
        <dbReference type="ARBA" id="ARBA00004933"/>
    </source>
</evidence>
<comment type="function">
    <text evidence="3">Involved in the hydrocarbon hydroxylating system, which transfers electrons from NADH to rubredoxin reductase and then through rubredoxin to alkane 1 monooxygenase.</text>
</comment>
<dbReference type="OrthoDB" id="9808980at2"/>
<keyword evidence="9" id="KW-0479">Metal-binding</keyword>
<dbReference type="GO" id="GO:0016491">
    <property type="term" value="F:oxidoreductase activity"/>
    <property type="evidence" value="ECO:0007669"/>
    <property type="project" value="InterPro"/>
</dbReference>
<gene>
    <name evidence="14" type="ORF">AD948_15860</name>
</gene>
<keyword evidence="8" id="KW-0285">Flavoprotein</keyword>
<protein>
    <submittedName>
        <fullName evidence="14">Rubredoxin</fullName>
    </submittedName>
</protein>
<name>A0A149TUM1_9PROT</name>
<evidence type="ECO:0000256" key="7">
    <source>
        <dbReference type="ARBA" id="ARBA00022448"/>
    </source>
</evidence>
<evidence type="ECO:0000256" key="12">
    <source>
        <dbReference type="ARBA" id="ARBA00023004"/>
    </source>
</evidence>
<dbReference type="GO" id="GO:0005506">
    <property type="term" value="F:iron ion binding"/>
    <property type="evidence" value="ECO:0007669"/>
    <property type="project" value="InterPro"/>
</dbReference>
<dbReference type="NCBIfam" id="NF045768">
    <property type="entry name" value="RubredRD"/>
    <property type="match status" value="1"/>
</dbReference>
<dbReference type="Gene3D" id="2.20.28.10">
    <property type="match status" value="1"/>
</dbReference>
<dbReference type="PROSITE" id="PS50903">
    <property type="entry name" value="RUBREDOXIN_LIKE"/>
    <property type="match status" value="1"/>
</dbReference>
<dbReference type="Pfam" id="PF00301">
    <property type="entry name" value="Rubredoxin"/>
    <property type="match status" value="1"/>
</dbReference>
<keyword evidence="12" id="KW-0408">Iron</keyword>
<reference evidence="14 15" key="1">
    <citation type="submission" date="2015-06" db="EMBL/GenBank/DDBJ databases">
        <title>Improved classification and identification of acetic acid bacteria using matrix-assisted laser desorption/ionization time-of-flight mass spectrometry; Gluconobacter nephelii and Gluconobacter uchimurae are later heterotypic synonyms of Gluconobacter japonicus and Gluconobacter oxydans, respectively.</title>
        <authorList>
            <person name="Li L."/>
            <person name="Cleenwerck I."/>
            <person name="De Vuyst L."/>
            <person name="Vandamme P."/>
        </authorList>
    </citation>
    <scope>NUCLEOTIDE SEQUENCE [LARGE SCALE GENOMIC DNA]</scope>
    <source>
        <strain evidence="14 15">LMG 23690</strain>
    </source>
</reference>
<dbReference type="Pfam" id="PF07992">
    <property type="entry name" value="Pyr_redox_2"/>
    <property type="match status" value="1"/>
</dbReference>
<feature type="domain" description="Rubredoxin-like" evidence="13">
    <location>
        <begin position="14"/>
        <end position="65"/>
    </location>
</feature>
<comment type="caution">
    <text evidence="14">The sequence shown here is derived from an EMBL/GenBank/DDBJ whole genome shotgun (WGS) entry which is preliminary data.</text>
</comment>
<comment type="cofactor">
    <cofactor evidence="2">
        <name>FAD</name>
        <dbReference type="ChEBI" id="CHEBI:57692"/>
    </cofactor>
</comment>
<dbReference type="PRINTS" id="PR00368">
    <property type="entry name" value="FADPNR"/>
</dbReference>
<dbReference type="PRINTS" id="PR00163">
    <property type="entry name" value="RUBREDOXIN"/>
</dbReference>
<evidence type="ECO:0000256" key="11">
    <source>
        <dbReference type="ARBA" id="ARBA00022982"/>
    </source>
</evidence>
<dbReference type="PRINTS" id="PR00411">
    <property type="entry name" value="PNDRDTASEI"/>
</dbReference>
<dbReference type="PROSITE" id="PS00202">
    <property type="entry name" value="RUBREDOXIN"/>
    <property type="match status" value="1"/>
</dbReference>
<sequence length="447" mass="48152">MTPSSPRLPEDLSVRTYICTICGWIYDEAKGDPDSGIAPGTRFEDIPDDWYCPLCGVTKADFELYSPSSPSAQQPILAPVITRSRTDSIVILGGGTAGWSVARKLRELDATVPITLVTACSGDIYTKPELSVALSRNLTHEKLRKETGLQAAARLNIRLMAETVAVGLDASRRSLRTTRGTLRYKSLVLAQGARPISLPSLPANMVWRINTLDAWLGLRAQIGSQSRRIVIVGAGLVGCELAEDAATAGHDVTLITQGPYPLESLLPSQAGMLLQQRLRQRGVTIITNTTVDIVKPSPAGKTIILSSGNKCDAEIVISTIGLETDLRLAHMADLQTKQGIIVDEATLRTSNPSIYALGDCISLNGQTCRYIAPIAAQADAIAHSLLGLPHAGYQHTSPPIRLKSRIMPLELRGTPDPRAEWDVVEATPFRLLMQQKQGGIITATLKA</sequence>
<evidence type="ECO:0000256" key="1">
    <source>
        <dbReference type="ARBA" id="ARBA00001965"/>
    </source>
</evidence>
<comment type="similarity">
    <text evidence="5">Belongs to the rubredoxin family.</text>
</comment>
<dbReference type="CDD" id="cd00730">
    <property type="entry name" value="rubredoxin"/>
    <property type="match status" value="1"/>
</dbReference>
<dbReference type="AlphaFoldDB" id="A0A149TUM1"/>
<comment type="cofactor">
    <cofactor evidence="1">
        <name>Fe(3+)</name>
        <dbReference type="ChEBI" id="CHEBI:29034"/>
    </cofactor>
</comment>
<dbReference type="SUPFAM" id="SSF57802">
    <property type="entry name" value="Rubredoxin-like"/>
    <property type="match status" value="1"/>
</dbReference>